<keyword evidence="3" id="KW-1185">Reference proteome</keyword>
<name>A0A401GQX3_9APHY</name>
<dbReference type="Proteomes" id="UP000287166">
    <property type="component" value="Unassembled WGS sequence"/>
</dbReference>
<dbReference type="RefSeq" id="XP_027615017.1">
    <property type="nucleotide sequence ID" value="XM_027759216.1"/>
</dbReference>
<feature type="compositionally biased region" description="Pro residues" evidence="1">
    <location>
        <begin position="161"/>
        <end position="172"/>
    </location>
</feature>
<dbReference type="InParanoid" id="A0A401GQX3"/>
<protein>
    <submittedName>
        <fullName evidence="2">Uncharacterized protein</fullName>
    </submittedName>
</protein>
<feature type="region of interest" description="Disordered" evidence="1">
    <location>
        <begin position="144"/>
        <end position="172"/>
    </location>
</feature>
<organism evidence="2 3">
    <name type="scientific">Sparassis crispa</name>
    <dbReference type="NCBI Taxonomy" id="139825"/>
    <lineage>
        <taxon>Eukaryota</taxon>
        <taxon>Fungi</taxon>
        <taxon>Dikarya</taxon>
        <taxon>Basidiomycota</taxon>
        <taxon>Agaricomycotina</taxon>
        <taxon>Agaricomycetes</taxon>
        <taxon>Polyporales</taxon>
        <taxon>Sparassidaceae</taxon>
        <taxon>Sparassis</taxon>
    </lineage>
</organism>
<sequence>MKTSAVCPAGTALKPSGKCVLRDRSKSHEVVAVTSCDQPREFGLYAILSELNQTWSQASTVPSGRIEAFRTYSNIKSLTLAIVRAPATSRDLLRPAPLTPPLPLSPSPPLPLLLPPPLPLLLPPPLPLLLPPLLPPPPLPPPLLVPPPSQLRTPARTRMPTPLPAHVPAPAH</sequence>
<reference evidence="2 3" key="1">
    <citation type="journal article" date="2018" name="Sci. Rep.">
        <title>Genome sequence of the cauliflower mushroom Sparassis crispa (Hanabiratake) and its association with beneficial usage.</title>
        <authorList>
            <person name="Kiyama R."/>
            <person name="Furutani Y."/>
            <person name="Kawaguchi K."/>
            <person name="Nakanishi T."/>
        </authorList>
    </citation>
    <scope>NUCLEOTIDE SEQUENCE [LARGE SCALE GENOMIC DNA]</scope>
</reference>
<dbReference type="AlphaFoldDB" id="A0A401GQX3"/>
<evidence type="ECO:0000256" key="1">
    <source>
        <dbReference type="SAM" id="MobiDB-lite"/>
    </source>
</evidence>
<dbReference type="EMBL" id="BFAD01000006">
    <property type="protein sequence ID" value="GBE84104.1"/>
    <property type="molecule type" value="Genomic_DNA"/>
</dbReference>
<accession>A0A401GQX3</accession>
<evidence type="ECO:0000313" key="2">
    <source>
        <dbReference type="EMBL" id="GBE84104.1"/>
    </source>
</evidence>
<gene>
    <name evidence="2" type="ORF">SCP_0600820</name>
</gene>
<dbReference type="GeneID" id="38781021"/>
<comment type="caution">
    <text evidence="2">The sequence shown here is derived from an EMBL/GenBank/DDBJ whole genome shotgun (WGS) entry which is preliminary data.</text>
</comment>
<proteinExistence type="predicted"/>
<evidence type="ECO:0000313" key="3">
    <source>
        <dbReference type="Proteomes" id="UP000287166"/>
    </source>
</evidence>